<keyword evidence="1" id="KW-0436">Ligase</keyword>
<dbReference type="Proteomes" id="UP000306319">
    <property type="component" value="Unassembled WGS sequence"/>
</dbReference>
<comment type="caution">
    <text evidence="1">The sequence shown here is derived from an EMBL/GenBank/DDBJ whole genome shotgun (WGS) entry which is preliminary data.</text>
</comment>
<dbReference type="EC" id="6.3.1.1" evidence="1"/>
<proteinExistence type="predicted"/>
<protein>
    <submittedName>
        <fullName evidence="1">Aspartate--ammonia ligase</fullName>
        <ecNumber evidence="1">6.3.1.1</ecNumber>
    </submittedName>
</protein>
<gene>
    <name evidence="1" type="ORF">E5331_04795</name>
</gene>
<dbReference type="EMBL" id="SRYB01000005">
    <property type="protein sequence ID" value="TGY79697.1"/>
    <property type="molecule type" value="Genomic_DNA"/>
</dbReference>
<evidence type="ECO:0000313" key="1">
    <source>
        <dbReference type="EMBL" id="TGY79697.1"/>
    </source>
</evidence>
<name>A0AC61RMR0_9BACT</name>
<evidence type="ECO:0000313" key="2">
    <source>
        <dbReference type="Proteomes" id="UP000306319"/>
    </source>
</evidence>
<organism evidence="1 2">
    <name type="scientific">Lepagella muris</name>
    <dbReference type="NCBI Taxonomy" id="3032870"/>
    <lineage>
        <taxon>Bacteria</taxon>
        <taxon>Pseudomonadati</taxon>
        <taxon>Bacteroidota</taxon>
        <taxon>Bacteroidia</taxon>
        <taxon>Bacteroidales</taxon>
        <taxon>Muribaculaceae</taxon>
        <taxon>Lepagella</taxon>
    </lineage>
</organism>
<sequence length="344" mass="39186">MSLIIPQNYKLKLLPETTEIAIKMIKKDFQKKLSEALGLRRVTAPLFVLSGTGLNDDLNGVERAVSFPVKALNERKAEVVHSLAKWKRAKLGAYDIAPGYGIYTDMNAIRADEELDNLHSLYVDQWDWEKTIREEDRNLEYLKDTVRKIYQAMRETEKKVFERFPHITPRLPEQITFIHSEDLRQMYPDLTPTQRESEITKKYGAVFLIGIGAPLGDGKPHDGRAPDYDDWISDNGEGYKGLNGDILVWDSVLGRSFELSSMGIRVSPESLMTQLQLRGCPERSELNFHKRLLNHQLPFSIGGGIGQSRLCMFLLQKAHIGEVQASIWPDEQIETCKKAGIILM</sequence>
<reference evidence="1" key="1">
    <citation type="submission" date="2019-04" db="EMBL/GenBank/DDBJ databases">
        <title>Microbes associate with the intestines of laboratory mice.</title>
        <authorList>
            <person name="Navarre W."/>
            <person name="Wong E."/>
            <person name="Huang K."/>
            <person name="Tropini C."/>
            <person name="Ng K."/>
            <person name="Yu B."/>
        </authorList>
    </citation>
    <scope>NUCLEOTIDE SEQUENCE</scope>
    <source>
        <strain evidence="1">NM04_E33</strain>
    </source>
</reference>
<accession>A0AC61RMR0</accession>
<keyword evidence="2" id="KW-1185">Reference proteome</keyword>